<evidence type="ECO:0000259" key="1">
    <source>
        <dbReference type="Pfam" id="PF03572"/>
    </source>
</evidence>
<dbReference type="GO" id="GO:0008236">
    <property type="term" value="F:serine-type peptidase activity"/>
    <property type="evidence" value="ECO:0007669"/>
    <property type="project" value="InterPro"/>
</dbReference>
<dbReference type="InterPro" id="IPR036034">
    <property type="entry name" value="PDZ_sf"/>
</dbReference>
<name>A0A1D3UB98_TANFO</name>
<dbReference type="PANTHER" id="PTHR32060">
    <property type="entry name" value="TAIL-SPECIFIC PROTEASE"/>
    <property type="match status" value="1"/>
</dbReference>
<proteinExistence type="predicted"/>
<dbReference type="Proteomes" id="UP000182057">
    <property type="component" value="Unassembled WGS sequence"/>
</dbReference>
<dbReference type="RefSeq" id="WP_014223534.1">
    <property type="nucleotide sequence ID" value="NZ_CAJPTF010000024.1"/>
</dbReference>
<dbReference type="GO" id="GO:0004175">
    <property type="term" value="F:endopeptidase activity"/>
    <property type="evidence" value="ECO:0007669"/>
    <property type="project" value="TreeGrafter"/>
</dbReference>
<evidence type="ECO:0000313" key="3">
    <source>
        <dbReference type="Proteomes" id="UP000182057"/>
    </source>
</evidence>
<sequence>MKKKHVILSIILILVAIILYYPVSSYTKTLKLYYKFHSSISFDKDSIFKEDVCLQSYIPTVFNDTTRLFYLCKIWGFLKYHYENTDGYVPPIDSLLLYYIDKSTSDKLAFQSDICDLISKVQTTELTGKNPYPNINDYHLINNDWMNDIICLNSEISSKLKSIFDHRRGLKNHFIFNKSVVGNIRLMNEIAYNEKELPDKNIRLLGLFRFWNIINYFYVSKNLMDDNWDKILYESIPLFINAKTTRQYHLAIYWMISKLKDTHASYPHSIDPVTTGGFRPNFRMLLIDSMFVIHKIRDSNRNDNKFQIGDILLEIDGQDIYSLYDSLQQYTCGGNYWSNQSFVCNAVLSRFDTISSVKLIRDNDTIEAVSKNYLAYDLFQAQRKQERLEEDSVLYKWINDSIAYMDLTSATEKNFKRNYDVVKSANVIILDLRCYPDVDLILPLTNTFVPPNSFFAYSTYPDTRFPGMVRFLKSSSNKIGSKNYYKGEIIVLVDEWTQSYSEYITMALQRNARTVTIGRYSSGADGNYSLFNFPGNVKTIFTGIGIYYPDFTPTQRRGVKIDYIVEPNIEDIKNKRDAVYEKAIDIAKQKITK</sequence>
<dbReference type="OMA" id="ENTYSEM"/>
<feature type="domain" description="Tail specific protease" evidence="1">
    <location>
        <begin position="402"/>
        <end position="564"/>
    </location>
</feature>
<dbReference type="SUPFAM" id="SSF52096">
    <property type="entry name" value="ClpP/crotonase"/>
    <property type="match status" value="1"/>
</dbReference>
<dbReference type="InterPro" id="IPR029045">
    <property type="entry name" value="ClpP/crotonase-like_dom_sf"/>
</dbReference>
<dbReference type="Pfam" id="PF03572">
    <property type="entry name" value="Peptidase_S41"/>
    <property type="match status" value="1"/>
</dbReference>
<dbReference type="AlphaFoldDB" id="A0A1D3UB98"/>
<accession>A0A1D3UB98</accession>
<protein>
    <submittedName>
        <fullName evidence="2">Peptidase family S41</fullName>
    </submittedName>
</protein>
<dbReference type="OrthoDB" id="5379939at2"/>
<dbReference type="GeneID" id="34757492"/>
<dbReference type="GO" id="GO:0006508">
    <property type="term" value="P:proteolysis"/>
    <property type="evidence" value="ECO:0007669"/>
    <property type="project" value="InterPro"/>
</dbReference>
<dbReference type="Gene3D" id="3.90.226.10">
    <property type="entry name" value="2-enoyl-CoA Hydratase, Chain A, domain 1"/>
    <property type="match status" value="1"/>
</dbReference>
<evidence type="ECO:0000313" key="2">
    <source>
        <dbReference type="EMBL" id="SCQ17543.1"/>
    </source>
</evidence>
<dbReference type="InterPro" id="IPR005151">
    <property type="entry name" value="Tail-specific_protease"/>
</dbReference>
<organism evidence="2 3">
    <name type="scientific">Tannerella forsythia</name>
    <name type="common">Bacteroides forsythus</name>
    <dbReference type="NCBI Taxonomy" id="28112"/>
    <lineage>
        <taxon>Bacteria</taxon>
        <taxon>Pseudomonadati</taxon>
        <taxon>Bacteroidota</taxon>
        <taxon>Bacteroidia</taxon>
        <taxon>Bacteroidales</taxon>
        <taxon>Tannerellaceae</taxon>
        <taxon>Tannerella</taxon>
    </lineage>
</organism>
<dbReference type="Gene3D" id="3.30.750.44">
    <property type="match status" value="1"/>
</dbReference>
<dbReference type="GO" id="GO:0030288">
    <property type="term" value="C:outer membrane-bounded periplasmic space"/>
    <property type="evidence" value="ECO:0007669"/>
    <property type="project" value="TreeGrafter"/>
</dbReference>
<dbReference type="EMBL" id="FMMM01000001">
    <property type="protein sequence ID" value="SCQ17543.1"/>
    <property type="molecule type" value="Genomic_DNA"/>
</dbReference>
<dbReference type="Gene3D" id="2.30.42.10">
    <property type="match status" value="1"/>
</dbReference>
<dbReference type="PANTHER" id="PTHR32060:SF30">
    <property type="entry name" value="CARBOXY-TERMINAL PROCESSING PROTEASE CTPA"/>
    <property type="match status" value="1"/>
</dbReference>
<reference evidence="2 3" key="1">
    <citation type="submission" date="2016-09" db="EMBL/GenBank/DDBJ databases">
        <authorList>
            <person name="Capua I."/>
            <person name="De Benedictis P."/>
            <person name="Joannis T."/>
            <person name="Lombin L.H."/>
            <person name="Cattoli G."/>
        </authorList>
    </citation>
    <scope>NUCLEOTIDE SEQUENCE [LARGE SCALE GENOMIC DNA]</scope>
    <source>
        <strain evidence="2 3">UB20</strain>
    </source>
</reference>
<dbReference type="GO" id="GO:0007165">
    <property type="term" value="P:signal transduction"/>
    <property type="evidence" value="ECO:0007669"/>
    <property type="project" value="TreeGrafter"/>
</dbReference>
<gene>
    <name evidence="2" type="ORF">TFUB20_00048</name>
</gene>